<name>D2R7N9_PIRSD</name>
<dbReference type="OrthoDB" id="286365at2"/>
<evidence type="ECO:0000313" key="1">
    <source>
        <dbReference type="EMBL" id="ADB17465.1"/>
    </source>
</evidence>
<dbReference type="KEGG" id="psl:Psta_2799"/>
<protein>
    <submittedName>
        <fullName evidence="1">Uncharacterized protein</fullName>
    </submittedName>
</protein>
<dbReference type="STRING" id="530564.Psta_2799"/>
<gene>
    <name evidence="1" type="ordered locus">Psta_2799</name>
</gene>
<sequence>MARQESDREDLLREATALVQRVELRVVDQPESMVVGFRRDGSASFYFTPDFVVQTNRAGELRRVYFAGRLLKAVDGTLAALQRQRQDDAVILLRTDLIPEEQTQLLEQVTKAILQLKHDLGDHAPARYEVVGEVPVDGNVLARVRSLLEELKLPLPVAARPNVAG</sequence>
<dbReference type="eggNOG" id="ENOG5033JBP">
    <property type="taxonomic scope" value="Bacteria"/>
</dbReference>
<dbReference type="Proteomes" id="UP000001887">
    <property type="component" value="Chromosome"/>
</dbReference>
<evidence type="ECO:0000313" key="2">
    <source>
        <dbReference type="Proteomes" id="UP000001887"/>
    </source>
</evidence>
<dbReference type="HOGENOM" id="CLU_1609292_0_0_0"/>
<dbReference type="EMBL" id="CP001848">
    <property type="protein sequence ID" value="ADB17465.1"/>
    <property type="molecule type" value="Genomic_DNA"/>
</dbReference>
<dbReference type="AlphaFoldDB" id="D2R7N9"/>
<keyword evidence="2" id="KW-1185">Reference proteome</keyword>
<proteinExistence type="predicted"/>
<accession>D2R7N9</accession>
<organism evidence="1 2">
    <name type="scientific">Pirellula staleyi (strain ATCC 27377 / DSM 6068 / ICPB 4128)</name>
    <name type="common">Pirella staleyi</name>
    <dbReference type="NCBI Taxonomy" id="530564"/>
    <lineage>
        <taxon>Bacteria</taxon>
        <taxon>Pseudomonadati</taxon>
        <taxon>Planctomycetota</taxon>
        <taxon>Planctomycetia</taxon>
        <taxon>Pirellulales</taxon>
        <taxon>Pirellulaceae</taxon>
        <taxon>Pirellula</taxon>
    </lineage>
</organism>
<reference evidence="1 2" key="1">
    <citation type="journal article" date="2009" name="Stand. Genomic Sci.">
        <title>Complete genome sequence of Pirellula staleyi type strain (ATCC 27377).</title>
        <authorList>
            <person name="Clum A."/>
            <person name="Tindall B.J."/>
            <person name="Sikorski J."/>
            <person name="Ivanova N."/>
            <person name="Mavrommatis K."/>
            <person name="Lucas S."/>
            <person name="Glavina del Rio T."/>
            <person name="Nolan M."/>
            <person name="Chen F."/>
            <person name="Tice H."/>
            <person name="Pitluck S."/>
            <person name="Cheng J.F."/>
            <person name="Chertkov O."/>
            <person name="Brettin T."/>
            <person name="Han C."/>
            <person name="Detter J.C."/>
            <person name="Kuske C."/>
            <person name="Bruce D."/>
            <person name="Goodwin L."/>
            <person name="Ovchinikova G."/>
            <person name="Pati A."/>
            <person name="Mikhailova N."/>
            <person name="Chen A."/>
            <person name="Palaniappan K."/>
            <person name="Land M."/>
            <person name="Hauser L."/>
            <person name="Chang Y.J."/>
            <person name="Jeffries C.D."/>
            <person name="Chain P."/>
            <person name="Rohde M."/>
            <person name="Goker M."/>
            <person name="Bristow J."/>
            <person name="Eisen J.A."/>
            <person name="Markowitz V."/>
            <person name="Hugenholtz P."/>
            <person name="Kyrpides N.C."/>
            <person name="Klenk H.P."/>
            <person name="Lapidus A."/>
        </authorList>
    </citation>
    <scope>NUCLEOTIDE SEQUENCE [LARGE SCALE GENOMIC DNA]</scope>
    <source>
        <strain evidence="2">ATCC 27377 / DSM 6068 / ICPB 4128</strain>
    </source>
</reference>